<dbReference type="InterPro" id="IPR036762">
    <property type="entry name" value="IscX-like_sf"/>
</dbReference>
<dbReference type="OrthoDB" id="373638at2759"/>
<dbReference type="VEuPathDB" id="PlasmoDB:PmUG01_11024500"/>
<gene>
    <name evidence="1" type="primary">PmlGA01_110013300</name>
    <name evidence="2" type="synonym">PmUG01_11024500</name>
    <name evidence="1" type="ORF">PMLGA01_110013300</name>
    <name evidence="2" type="ORF">PMUG01_11024500</name>
</gene>
<dbReference type="EMBL" id="LT594632">
    <property type="protein sequence ID" value="SCO92994.1"/>
    <property type="molecule type" value="Genomic_DNA"/>
</dbReference>
<dbReference type="GO" id="GO:0016226">
    <property type="term" value="P:iron-sulfur cluster assembly"/>
    <property type="evidence" value="ECO:0007669"/>
    <property type="project" value="InterPro"/>
</dbReference>
<dbReference type="AlphaFoldDB" id="A0A1C3KZ59"/>
<accession>A0A1D3SMD5</accession>
<dbReference type="OMA" id="RNITHHK"/>
<name>A0A1C3KZ59_PLAMA</name>
<dbReference type="GO" id="GO:0008198">
    <property type="term" value="F:ferrous iron binding"/>
    <property type="evidence" value="ECO:0007669"/>
    <property type="project" value="TreeGrafter"/>
</dbReference>
<dbReference type="NCBIfam" id="TIGR03412">
    <property type="entry name" value="iscX_yfhJ"/>
    <property type="match status" value="1"/>
</dbReference>
<sequence>MIKMTTGKVKKISYIALNKYYSMIRLKCSKYRSITYCNNNPCEFSFNKLSFNCKRYLNDNTKNDLTLEWENSDDIVDLLYEEYKNVDPLTLRFEELEKMIIETVVNKNKKKLSGSCNESVLENIQMNWLERYNEEIS</sequence>
<keyword evidence="4" id="KW-1185">Reference proteome</keyword>
<proteinExistence type="predicted"/>
<protein>
    <submittedName>
        <fullName evidence="1">Iron-sulfur assembly protein, putative</fullName>
    </submittedName>
</protein>
<dbReference type="EMBL" id="LT594499">
    <property type="protein sequence ID" value="SBT79539.1"/>
    <property type="molecule type" value="Genomic_DNA"/>
</dbReference>
<accession>A0A1C3KZ59</accession>
<organism evidence="1 3">
    <name type="scientific">Plasmodium malariae</name>
    <dbReference type="NCBI Taxonomy" id="5858"/>
    <lineage>
        <taxon>Eukaryota</taxon>
        <taxon>Sar</taxon>
        <taxon>Alveolata</taxon>
        <taxon>Apicomplexa</taxon>
        <taxon>Aconoidasida</taxon>
        <taxon>Haemosporida</taxon>
        <taxon>Plasmodiidae</taxon>
        <taxon>Plasmodium</taxon>
        <taxon>Plasmodium (Plasmodium)</taxon>
    </lineage>
</organism>
<dbReference type="Pfam" id="PF04384">
    <property type="entry name" value="Fe-S_assembly"/>
    <property type="match status" value="1"/>
</dbReference>
<dbReference type="PANTHER" id="PTHR37532">
    <property type="entry name" value="PROTEIN ISCX"/>
    <property type="match status" value="1"/>
</dbReference>
<evidence type="ECO:0000313" key="1">
    <source>
        <dbReference type="EMBL" id="SBT79539.1"/>
    </source>
</evidence>
<dbReference type="Gene3D" id="1.10.10.600">
    <property type="entry name" value="IscX-like"/>
    <property type="match status" value="1"/>
</dbReference>
<dbReference type="Proteomes" id="UP000219799">
    <property type="component" value="Chromosome 11"/>
</dbReference>
<evidence type="ECO:0000313" key="2">
    <source>
        <dbReference type="EMBL" id="SCO92994.1"/>
    </source>
</evidence>
<dbReference type="InterPro" id="IPR007479">
    <property type="entry name" value="ISC_FeS_clus_asmbl_IscsX"/>
</dbReference>
<dbReference type="Proteomes" id="UP000219813">
    <property type="component" value="Chromosome 11"/>
</dbReference>
<dbReference type="SUPFAM" id="SSF140319">
    <property type="entry name" value="IscX-like"/>
    <property type="match status" value="1"/>
</dbReference>
<evidence type="ECO:0000313" key="4">
    <source>
        <dbReference type="Proteomes" id="UP000219813"/>
    </source>
</evidence>
<reference evidence="3 4" key="1">
    <citation type="submission" date="2016-06" db="EMBL/GenBank/DDBJ databases">
        <authorList>
            <consortium name="Pathogen Informatics"/>
        </authorList>
    </citation>
    <scope>NUCLEOTIDE SEQUENCE [LARGE SCALE GENOMIC DNA]</scope>
    <source>
        <strain evidence="1">PmlGA01</strain>
    </source>
</reference>
<dbReference type="PANTHER" id="PTHR37532:SF1">
    <property type="entry name" value="PROTEIN ISCX"/>
    <property type="match status" value="1"/>
</dbReference>
<evidence type="ECO:0000313" key="3">
    <source>
        <dbReference type="Proteomes" id="UP000219799"/>
    </source>
</evidence>